<dbReference type="InterPro" id="IPR051237">
    <property type="entry name" value="Ferric-chelate_Red/DefProt"/>
</dbReference>
<dbReference type="Pfam" id="PF02014">
    <property type="entry name" value="Reeler"/>
    <property type="match status" value="1"/>
</dbReference>
<keyword evidence="6 10" id="KW-0732">Signal</keyword>
<dbReference type="EMBL" id="OV170226">
    <property type="protein sequence ID" value="CAH0726522.1"/>
    <property type="molecule type" value="Genomic_DNA"/>
</dbReference>
<name>A0A8J9W5J1_9NEOP</name>
<evidence type="ECO:0000256" key="4">
    <source>
        <dbReference type="ARBA" id="ARBA00022529"/>
    </source>
</evidence>
<evidence type="ECO:0000256" key="5">
    <source>
        <dbReference type="ARBA" id="ARBA00022588"/>
    </source>
</evidence>
<sequence length="169" mass="18280">MMFSYFLTVLAVVAYTEGYSSGAPESACQDMIPRHPVEPQKRPAPYIITTSTKEVKAGTPMEVTIAGKSSADTIRGLMLQARTGDKGDKIVGLFTVAPNDPLARTLKCSANGDTVTHKKHDPKEDKQSVTFTWTPPADLNDIIKFRATIALNGAVFWVGVESAPVKVIQ</sequence>
<dbReference type="GO" id="GO:0005576">
    <property type="term" value="C:extracellular region"/>
    <property type="evidence" value="ECO:0007669"/>
    <property type="project" value="UniProtKB-SubCell"/>
</dbReference>
<reference evidence="12" key="1">
    <citation type="submission" date="2021-12" db="EMBL/GenBank/DDBJ databases">
        <authorList>
            <person name="Martin H S."/>
        </authorList>
    </citation>
    <scope>NUCLEOTIDE SEQUENCE</scope>
</reference>
<dbReference type="OrthoDB" id="6418377at2759"/>
<feature type="domain" description="Reelin" evidence="11">
    <location>
        <begin position="28"/>
        <end position="158"/>
    </location>
</feature>
<dbReference type="InterPro" id="IPR002861">
    <property type="entry name" value="Reeler_dom"/>
</dbReference>
<dbReference type="PANTHER" id="PTHR45828">
    <property type="entry name" value="CYTOCHROME B561/FERRIC REDUCTASE TRANSMEMBRANE"/>
    <property type="match status" value="1"/>
</dbReference>
<evidence type="ECO:0000256" key="2">
    <source>
        <dbReference type="ARBA" id="ARBA00008501"/>
    </source>
</evidence>
<keyword evidence="9" id="KW-1015">Disulfide bond</keyword>
<dbReference type="GO" id="GO:0016020">
    <property type="term" value="C:membrane"/>
    <property type="evidence" value="ECO:0007669"/>
    <property type="project" value="TreeGrafter"/>
</dbReference>
<keyword evidence="5" id="KW-0399">Innate immunity</keyword>
<keyword evidence="8" id="KW-0044">Antibiotic</keyword>
<dbReference type="Proteomes" id="UP000838878">
    <property type="component" value="Chromosome 6"/>
</dbReference>
<evidence type="ECO:0000259" key="11">
    <source>
        <dbReference type="Pfam" id="PF02014"/>
    </source>
</evidence>
<keyword evidence="4" id="KW-0929">Antimicrobial</keyword>
<protein>
    <recommendedName>
        <fullName evidence="11">Reelin domain-containing protein</fullName>
    </recommendedName>
</protein>
<evidence type="ECO:0000256" key="3">
    <source>
        <dbReference type="ARBA" id="ARBA00022525"/>
    </source>
</evidence>
<evidence type="ECO:0000256" key="7">
    <source>
        <dbReference type="ARBA" id="ARBA00022859"/>
    </source>
</evidence>
<keyword evidence="13" id="KW-1185">Reference proteome</keyword>
<proteinExistence type="inferred from homology"/>
<evidence type="ECO:0000256" key="6">
    <source>
        <dbReference type="ARBA" id="ARBA00022729"/>
    </source>
</evidence>
<keyword evidence="3" id="KW-0964">Secreted</keyword>
<evidence type="ECO:0000313" key="12">
    <source>
        <dbReference type="EMBL" id="CAH0726522.1"/>
    </source>
</evidence>
<dbReference type="PANTHER" id="PTHR45828:SF33">
    <property type="entry name" value="DOMON DOMAIN-CONTAINING PROTEIN"/>
    <property type="match status" value="1"/>
</dbReference>
<dbReference type="AlphaFoldDB" id="A0A8J9W5J1"/>
<dbReference type="GO" id="GO:0042832">
    <property type="term" value="P:defense response to protozoan"/>
    <property type="evidence" value="ECO:0007669"/>
    <property type="project" value="UniProtKB-ARBA"/>
</dbReference>
<feature type="non-terminal residue" evidence="12">
    <location>
        <position position="169"/>
    </location>
</feature>
<evidence type="ECO:0000256" key="9">
    <source>
        <dbReference type="ARBA" id="ARBA00023157"/>
    </source>
</evidence>
<evidence type="ECO:0000313" key="13">
    <source>
        <dbReference type="Proteomes" id="UP000838878"/>
    </source>
</evidence>
<dbReference type="GO" id="GO:0045087">
    <property type="term" value="P:innate immune response"/>
    <property type="evidence" value="ECO:0007669"/>
    <property type="project" value="UniProtKB-KW"/>
</dbReference>
<keyword evidence="7" id="KW-0391">Immunity</keyword>
<dbReference type="GO" id="GO:0042742">
    <property type="term" value="P:defense response to bacterium"/>
    <property type="evidence" value="ECO:0007669"/>
    <property type="project" value="UniProtKB-KW"/>
</dbReference>
<feature type="chain" id="PRO_5035467824" description="Reelin domain-containing protein" evidence="10">
    <location>
        <begin position="19"/>
        <end position="169"/>
    </location>
</feature>
<dbReference type="CDD" id="cd08544">
    <property type="entry name" value="Reeler"/>
    <property type="match status" value="1"/>
</dbReference>
<feature type="signal peptide" evidence="10">
    <location>
        <begin position="1"/>
        <end position="18"/>
    </location>
</feature>
<gene>
    <name evidence="12" type="ORF">BINO364_LOCUS11971</name>
</gene>
<evidence type="ECO:0000256" key="8">
    <source>
        <dbReference type="ARBA" id="ARBA00023022"/>
    </source>
</evidence>
<accession>A0A8J9W5J1</accession>
<comment type="similarity">
    <text evidence="2">Belongs to the insect defense protein family.</text>
</comment>
<evidence type="ECO:0000256" key="10">
    <source>
        <dbReference type="SAM" id="SignalP"/>
    </source>
</evidence>
<organism evidence="12 13">
    <name type="scientific">Brenthis ino</name>
    <name type="common">lesser marbled fritillary</name>
    <dbReference type="NCBI Taxonomy" id="405034"/>
    <lineage>
        <taxon>Eukaryota</taxon>
        <taxon>Metazoa</taxon>
        <taxon>Ecdysozoa</taxon>
        <taxon>Arthropoda</taxon>
        <taxon>Hexapoda</taxon>
        <taxon>Insecta</taxon>
        <taxon>Pterygota</taxon>
        <taxon>Neoptera</taxon>
        <taxon>Endopterygota</taxon>
        <taxon>Lepidoptera</taxon>
        <taxon>Glossata</taxon>
        <taxon>Ditrysia</taxon>
        <taxon>Papilionoidea</taxon>
        <taxon>Nymphalidae</taxon>
        <taxon>Heliconiinae</taxon>
        <taxon>Argynnini</taxon>
        <taxon>Brenthis</taxon>
    </lineage>
</organism>
<evidence type="ECO:0000256" key="1">
    <source>
        <dbReference type="ARBA" id="ARBA00004613"/>
    </source>
</evidence>
<comment type="subcellular location">
    <subcellularLocation>
        <location evidence="1">Secreted</location>
    </subcellularLocation>
</comment>
<dbReference type="Gene3D" id="2.60.40.4060">
    <property type="entry name" value="Reeler domain"/>
    <property type="match status" value="1"/>
</dbReference>
<dbReference type="InterPro" id="IPR042307">
    <property type="entry name" value="Reeler_sf"/>
</dbReference>
<dbReference type="FunFam" id="2.60.40.4060:FF:000003">
    <property type="entry name" value="Ferric chelate reductase 1"/>
    <property type="match status" value="1"/>
</dbReference>